<feature type="domain" description="BTB" evidence="2">
    <location>
        <begin position="27"/>
        <end position="101"/>
    </location>
</feature>
<feature type="compositionally biased region" description="Low complexity" evidence="1">
    <location>
        <begin position="224"/>
        <end position="235"/>
    </location>
</feature>
<dbReference type="STRING" id="135208.A0A4Z0AA89"/>
<proteinExistence type="predicted"/>
<evidence type="ECO:0000256" key="1">
    <source>
        <dbReference type="SAM" id="MobiDB-lite"/>
    </source>
</evidence>
<dbReference type="Proteomes" id="UP000298061">
    <property type="component" value="Unassembled WGS sequence"/>
</dbReference>
<dbReference type="InterPro" id="IPR000210">
    <property type="entry name" value="BTB/POZ_dom"/>
</dbReference>
<reference evidence="3 4" key="1">
    <citation type="submission" date="2019-02" db="EMBL/GenBank/DDBJ databases">
        <title>Genome sequencing of the rare red list fungi Hericium alpestre (H. flagellum).</title>
        <authorList>
            <person name="Buettner E."/>
            <person name="Kellner H."/>
        </authorList>
    </citation>
    <scope>NUCLEOTIDE SEQUENCE [LARGE SCALE GENOMIC DNA]</scope>
    <source>
        <strain evidence="3 4">DSM 108284</strain>
    </source>
</reference>
<name>A0A4Z0AA89_9AGAM</name>
<gene>
    <name evidence="3" type="ORF">EWM64_g377</name>
</gene>
<dbReference type="InterPro" id="IPR011333">
    <property type="entry name" value="SKP1/BTB/POZ_sf"/>
</dbReference>
<evidence type="ECO:0000313" key="3">
    <source>
        <dbReference type="EMBL" id="TFY83635.1"/>
    </source>
</evidence>
<feature type="region of interest" description="Disordered" evidence="1">
    <location>
        <begin position="224"/>
        <end position="303"/>
    </location>
</feature>
<dbReference type="AlphaFoldDB" id="A0A4Z0AA89"/>
<keyword evidence="4" id="KW-1185">Reference proteome</keyword>
<accession>A0A4Z0AA89</accession>
<dbReference type="PROSITE" id="PS50097">
    <property type="entry name" value="BTB"/>
    <property type="match status" value="1"/>
</dbReference>
<dbReference type="Gene3D" id="3.30.710.10">
    <property type="entry name" value="Potassium Channel Kv1.1, Chain A"/>
    <property type="match status" value="1"/>
</dbReference>
<evidence type="ECO:0000259" key="2">
    <source>
        <dbReference type="PROSITE" id="PS50097"/>
    </source>
</evidence>
<sequence length="303" mass="33741">MYKLQPPLSPVGSRCQRRHAEYYLETGDIIFRVEETLFRVHKYFFLRESEEFRKGLPQPPLPGQKVRGASDDNPFPLDDVYSDDFARFLWVFYNPEYSFEGVTVQDWRSILMLAHRWQFPKIHALGIRELEKLDIGPVQKILIYHDYAGPEHLLVPSYTQLTLRDDPLRMEEGRALGLEVSLQIAKAREAARGQSDDAGLRSAGPVTLEDGDLEDLVMGVFNVTDASSTDSNSTTRRPKSSSRTVPTLNEVALPKGTSTNGGTGNSDSQPGPDGQNGDQKTAKNGNDGAKAQSKPSKKGNSRS</sequence>
<dbReference type="Pfam" id="PF00651">
    <property type="entry name" value="BTB"/>
    <property type="match status" value="1"/>
</dbReference>
<dbReference type="SUPFAM" id="SSF54695">
    <property type="entry name" value="POZ domain"/>
    <property type="match status" value="1"/>
</dbReference>
<evidence type="ECO:0000313" key="4">
    <source>
        <dbReference type="Proteomes" id="UP000298061"/>
    </source>
</evidence>
<dbReference type="EMBL" id="SFCI01000018">
    <property type="protein sequence ID" value="TFY83635.1"/>
    <property type="molecule type" value="Genomic_DNA"/>
</dbReference>
<organism evidence="3 4">
    <name type="scientific">Hericium alpestre</name>
    <dbReference type="NCBI Taxonomy" id="135208"/>
    <lineage>
        <taxon>Eukaryota</taxon>
        <taxon>Fungi</taxon>
        <taxon>Dikarya</taxon>
        <taxon>Basidiomycota</taxon>
        <taxon>Agaricomycotina</taxon>
        <taxon>Agaricomycetes</taxon>
        <taxon>Russulales</taxon>
        <taxon>Hericiaceae</taxon>
        <taxon>Hericium</taxon>
    </lineage>
</organism>
<protein>
    <recommendedName>
        <fullName evidence="2">BTB domain-containing protein</fullName>
    </recommendedName>
</protein>
<dbReference type="OrthoDB" id="2593747at2759"/>
<comment type="caution">
    <text evidence="3">The sequence shown here is derived from an EMBL/GenBank/DDBJ whole genome shotgun (WGS) entry which is preliminary data.</text>
</comment>